<dbReference type="PANTHER" id="PTHR21559:SF21">
    <property type="entry name" value="DYSTROGLYCAN 1"/>
    <property type="match status" value="1"/>
</dbReference>
<feature type="domain" description="Dystroglycan-type cadherin-like" evidence="2">
    <location>
        <begin position="474"/>
        <end position="562"/>
    </location>
</feature>
<accession>D4H4K1</accession>
<reference evidence="3 4" key="1">
    <citation type="journal article" date="2010" name="Stand. Genomic Sci.">
        <title>Complete genome sequence of Denitrovibrio acetiphilus type strain (N2460).</title>
        <authorList>
            <person name="Kiss H."/>
            <person name="Lang E."/>
            <person name="Lapidus A."/>
            <person name="Copeland A."/>
            <person name="Nolan M."/>
            <person name="Glavina Del Rio T."/>
            <person name="Chen F."/>
            <person name="Lucas S."/>
            <person name="Tice H."/>
            <person name="Cheng J.F."/>
            <person name="Han C."/>
            <person name="Goodwin L."/>
            <person name="Pitluck S."/>
            <person name="Liolios K."/>
            <person name="Pati A."/>
            <person name="Ivanova N."/>
            <person name="Mavromatis K."/>
            <person name="Chen A."/>
            <person name="Palaniappan K."/>
            <person name="Land M."/>
            <person name="Hauser L."/>
            <person name="Chang Y.J."/>
            <person name="Jeffries C.D."/>
            <person name="Detter J.C."/>
            <person name="Brettin T."/>
            <person name="Spring S."/>
            <person name="Rohde M."/>
            <person name="Goker M."/>
            <person name="Woyke T."/>
            <person name="Bristow J."/>
            <person name="Eisen J.A."/>
            <person name="Markowitz V."/>
            <person name="Hugenholtz P."/>
            <person name="Kyrpides N.C."/>
            <person name="Klenk H.P."/>
        </authorList>
    </citation>
    <scope>NUCLEOTIDE SEQUENCE [LARGE SCALE GENOMIC DNA]</scope>
    <source>
        <strain evidence="4">DSM 12809 / NBRC 114555 / N2460</strain>
    </source>
</reference>
<dbReference type="PaxDb" id="522772-Dacet_0599"/>
<dbReference type="KEGG" id="dap:Dacet_0599"/>
<evidence type="ECO:0000313" key="3">
    <source>
        <dbReference type="EMBL" id="ADD67395.1"/>
    </source>
</evidence>
<dbReference type="SUPFAM" id="SSF49313">
    <property type="entry name" value="Cadherin-like"/>
    <property type="match status" value="3"/>
</dbReference>
<dbReference type="EMBL" id="CP001968">
    <property type="protein sequence ID" value="ADD67395.1"/>
    <property type="molecule type" value="Genomic_DNA"/>
</dbReference>
<dbReference type="AlphaFoldDB" id="D4H4K1"/>
<dbReference type="InterPro" id="IPR015919">
    <property type="entry name" value="Cadherin-like_sf"/>
</dbReference>
<feature type="domain" description="Dystroglycan-type cadherin-like" evidence="2">
    <location>
        <begin position="285"/>
        <end position="377"/>
    </location>
</feature>
<dbReference type="GO" id="GO:0016011">
    <property type="term" value="C:dystroglycan complex"/>
    <property type="evidence" value="ECO:0007669"/>
    <property type="project" value="TreeGrafter"/>
</dbReference>
<dbReference type="Gene3D" id="2.60.40.10">
    <property type="entry name" value="Immunoglobulins"/>
    <property type="match status" value="3"/>
</dbReference>
<dbReference type="InterPro" id="IPR013783">
    <property type="entry name" value="Ig-like_fold"/>
</dbReference>
<evidence type="ECO:0000256" key="1">
    <source>
        <dbReference type="SAM" id="SignalP"/>
    </source>
</evidence>
<proteinExistence type="predicted"/>
<gene>
    <name evidence="3" type="ordered locus">Dacet_0599</name>
</gene>
<feature type="chain" id="PRO_5003057641" evidence="1">
    <location>
        <begin position="23"/>
        <end position="682"/>
    </location>
</feature>
<evidence type="ECO:0000313" key="4">
    <source>
        <dbReference type="Proteomes" id="UP000002012"/>
    </source>
</evidence>
<name>D4H4K1_DENA2</name>
<keyword evidence="4" id="KW-1185">Reference proteome</keyword>
<dbReference type="STRING" id="522772.Dacet_0599"/>
<dbReference type="Pfam" id="PF05345">
    <property type="entry name" value="He_PIG"/>
    <property type="match status" value="3"/>
</dbReference>
<feature type="domain" description="Dystroglycan-type cadherin-like" evidence="2">
    <location>
        <begin position="378"/>
        <end position="469"/>
    </location>
</feature>
<dbReference type="eggNOG" id="COG2982">
    <property type="taxonomic scope" value="Bacteria"/>
</dbReference>
<dbReference type="InterPro" id="IPR006644">
    <property type="entry name" value="Cadg"/>
</dbReference>
<organism evidence="3 4">
    <name type="scientific">Denitrovibrio acetiphilus (strain DSM 12809 / NBRC 114555 / N2460)</name>
    <dbReference type="NCBI Taxonomy" id="522772"/>
    <lineage>
        <taxon>Bacteria</taxon>
        <taxon>Pseudomonadati</taxon>
        <taxon>Deferribacterota</taxon>
        <taxon>Deferribacteres</taxon>
        <taxon>Deferribacterales</taxon>
        <taxon>Geovibrionaceae</taxon>
        <taxon>Denitrovibrio</taxon>
    </lineage>
</organism>
<dbReference type="GO" id="GO:0005509">
    <property type="term" value="F:calcium ion binding"/>
    <property type="evidence" value="ECO:0007669"/>
    <property type="project" value="InterPro"/>
</dbReference>
<feature type="signal peptide" evidence="1">
    <location>
        <begin position="1"/>
        <end position="22"/>
    </location>
</feature>
<dbReference type="PROSITE" id="PS51257">
    <property type="entry name" value="PROKAR_LIPOPROTEIN"/>
    <property type="match status" value="1"/>
</dbReference>
<protein>
    <submittedName>
        <fullName evidence="3">Ig family protein</fullName>
    </submittedName>
</protein>
<dbReference type="RefSeq" id="WP_013009939.1">
    <property type="nucleotide sequence ID" value="NC_013943.1"/>
</dbReference>
<dbReference type="OrthoDB" id="5242130at2"/>
<dbReference type="SMART" id="SM00736">
    <property type="entry name" value="CADG"/>
    <property type="match status" value="3"/>
</dbReference>
<keyword evidence="1" id="KW-0732">Signal</keyword>
<dbReference type="InParanoid" id="D4H4K1"/>
<sequence length="682" mass="69702" precursor="true">MHNKIILAFTMLIMLLVLVACGGGGGGSSSTAPVVDDNQADTAQVTYDGTAVAEASTGTDGRTVITSGTSGNSYDIAIEDNSGNPVGDIDVSFYEDGDNAVIYVSDPMGVYSDSLLIGTPAELATASGRFARAASNVQLGVTLTQRTASTVGFTNNAYDLSDVYMGTLSEASSVESGCYTPSEIAATIEDLYTSSMIGSSSILIFSDSSTSSVAGAVKISSSTLSSSISDALTAKMEHENSVTAGALDSEIFRLTCYVPDNHNLFGVVCEVKRASSICEGTNSAPVITGTPATAVTAGSAYSFIPAASDEDGDTLTFSIVNKPSWASFSTSTGELSGTPAVSDAGAYSGIVISATDGTDNTSLSQFSITVAAGNSAPVINGTPAAEITAGNAYSFTPTASDVDDDTLTFSIENKPSWATFNAATGALTGTPATSDEGAYTGIVISVSDGSETASLSSFTITVSVLNSVPTISGTPETTLAEGAAYSFTPTANDADGDTLTFSIENIPSWASFDTATGALTGTPSSSDAGTYSSIQISVVDGNGGEASLTAFIITVTEPAITLYRAGTTFLDPDFIAVSWPYSVSSTVSATILGVSYYTVGTFKLSAAGDNFTISSLSAVDLNSHVVPYFQSLTDGQVIEPGTDVTFKLLSPLTGGSQSNLRFYFTIQETGETFTYNVILQTN</sequence>
<dbReference type="PANTHER" id="PTHR21559">
    <property type="entry name" value="DYSTROGLYCAN-RELATED"/>
    <property type="match status" value="1"/>
</dbReference>
<dbReference type="HOGENOM" id="CLU_403206_0_0_0"/>
<evidence type="ECO:0000259" key="2">
    <source>
        <dbReference type="SMART" id="SM00736"/>
    </source>
</evidence>
<dbReference type="Proteomes" id="UP000002012">
    <property type="component" value="Chromosome"/>
</dbReference>
<dbReference type="GO" id="GO:0043236">
    <property type="term" value="F:laminin binding"/>
    <property type="evidence" value="ECO:0007669"/>
    <property type="project" value="TreeGrafter"/>
</dbReference>